<feature type="compositionally biased region" description="Polar residues" evidence="2">
    <location>
        <begin position="168"/>
        <end position="177"/>
    </location>
</feature>
<evidence type="ECO:0000256" key="1">
    <source>
        <dbReference type="SAM" id="Coils"/>
    </source>
</evidence>
<dbReference type="GO" id="GO:0004177">
    <property type="term" value="F:aminopeptidase activity"/>
    <property type="evidence" value="ECO:0007669"/>
    <property type="project" value="UniProtKB-KW"/>
</dbReference>
<dbReference type="AlphaFoldDB" id="A0A2K1R2B5"/>
<evidence type="ECO:0000256" key="2">
    <source>
        <dbReference type="SAM" id="MobiDB-lite"/>
    </source>
</evidence>
<sequence length="667" mass="73793">MEANFITPPSGPEGSKRERSSEHILRRVRGRHSLANLRKKTEASASVSATPGRQSRFMEDASVGGATLPVHSSTPGANDDARGLTRVGQKLASMNPMNVIRSFVKTYEQTKDDLTVYNIEQNRLKAAQTPSKEDSSPEKPQNPFRTLRRASYSTLKRVRSEVSLSAYGQSTTSLNSKRMSDDPHILRPSASKKDLKHQQKLCRKVSDLEHQLEKARRELDQAIKKSSPMPKLSSPYEKYTPNFARSNTTGRQSFVPGLLPTLHSEGVLFPDFESQHLNERQIDSPQELSSPRFDTQTGPSAVATLKPEVQGDNPDSLSEHSLTGDDSGMDIDTNVSTDSPVKGSLYTHRNISIVPTMSCDDTKADNKATNDLQSQRIDSFQDLSSLNSDDALTPTQHRSHTAASPSAQLGAEEELRTPTLSRPAHDTNDSNGNTSSHSANTADRLPSSLNEKFKNLEAGFQNVARRKSLKPKKRKTSLDDGDKDFKPGKEDAAEDSDYSDGRYRLKKRRKSVEKSATTSSRRSNKGPTPKKSTTRKIIKPAPPTQDHILKSSAYDRPRHSGEGQRSRLDMIDEDAELEISPTKRISLDETPMDLQASSSNEQPTKGLPDPSPTANPDPVLADTPRRDHDHDGNGSSGASQREPFKLTSDNLRRLAQEGQWDWPEDVF</sequence>
<feature type="region of interest" description="Disordered" evidence="2">
    <location>
        <begin position="168"/>
        <end position="197"/>
    </location>
</feature>
<keyword evidence="3" id="KW-0031">Aminopeptidase</keyword>
<keyword evidence="4" id="KW-1185">Reference proteome</keyword>
<dbReference type="OrthoDB" id="5226996at2759"/>
<feature type="region of interest" description="Disordered" evidence="2">
    <location>
        <begin position="385"/>
        <end position="444"/>
    </location>
</feature>
<dbReference type="Proteomes" id="UP000243797">
    <property type="component" value="Unassembled WGS sequence"/>
</dbReference>
<dbReference type="STRING" id="2082308.A0A2K1R2B5"/>
<keyword evidence="1" id="KW-0175">Coiled coil</keyword>
<feature type="region of interest" description="Disordered" evidence="2">
    <location>
        <begin position="125"/>
        <end position="152"/>
    </location>
</feature>
<comment type="caution">
    <text evidence="3">The sequence shown here is derived from an EMBL/GenBank/DDBJ whole genome shotgun (WGS) entry which is preliminary data.</text>
</comment>
<reference evidence="3 4" key="1">
    <citation type="submission" date="2017-06" db="EMBL/GenBank/DDBJ databases">
        <title>Draft genome sequence of a variant of Elsinoe murrayae.</title>
        <authorList>
            <person name="Cheng Q."/>
        </authorList>
    </citation>
    <scope>NUCLEOTIDE SEQUENCE [LARGE SCALE GENOMIC DNA]</scope>
    <source>
        <strain evidence="3 4">CQ-2017a</strain>
    </source>
</reference>
<protein>
    <submittedName>
        <fullName evidence="3">Leucine aminopeptidase 1</fullName>
    </submittedName>
</protein>
<feature type="region of interest" description="Disordered" evidence="2">
    <location>
        <begin position="457"/>
        <end position="667"/>
    </location>
</feature>
<organism evidence="3 4">
    <name type="scientific">Sphaceloma murrayae</name>
    <dbReference type="NCBI Taxonomy" id="2082308"/>
    <lineage>
        <taxon>Eukaryota</taxon>
        <taxon>Fungi</taxon>
        <taxon>Dikarya</taxon>
        <taxon>Ascomycota</taxon>
        <taxon>Pezizomycotina</taxon>
        <taxon>Dothideomycetes</taxon>
        <taxon>Dothideomycetidae</taxon>
        <taxon>Myriangiales</taxon>
        <taxon>Elsinoaceae</taxon>
        <taxon>Sphaceloma</taxon>
    </lineage>
</organism>
<dbReference type="EMBL" id="NKHZ01000011">
    <property type="protein sequence ID" value="PNS21438.1"/>
    <property type="molecule type" value="Genomic_DNA"/>
</dbReference>
<feature type="compositionally biased region" description="Basic residues" evidence="2">
    <location>
        <begin position="464"/>
        <end position="475"/>
    </location>
</feature>
<feature type="coiled-coil region" evidence="1">
    <location>
        <begin position="198"/>
        <end position="225"/>
    </location>
</feature>
<accession>A0A2K1R2B5</accession>
<feature type="compositionally biased region" description="Basic and acidic residues" evidence="2">
    <location>
        <begin position="178"/>
        <end position="197"/>
    </location>
</feature>
<keyword evidence="3" id="KW-0378">Hydrolase</keyword>
<dbReference type="InParanoid" id="A0A2K1R2B5"/>
<gene>
    <name evidence="3" type="ORF">CAC42_1217</name>
</gene>
<feature type="compositionally biased region" description="Basic and acidic residues" evidence="2">
    <location>
        <begin position="623"/>
        <end position="632"/>
    </location>
</feature>
<feature type="compositionally biased region" description="Polar residues" evidence="2">
    <location>
        <begin position="429"/>
        <end position="441"/>
    </location>
</feature>
<evidence type="ECO:0000313" key="4">
    <source>
        <dbReference type="Proteomes" id="UP000243797"/>
    </source>
</evidence>
<feature type="compositionally biased region" description="Basic and acidic residues" evidence="2">
    <location>
        <begin position="476"/>
        <end position="491"/>
    </location>
</feature>
<keyword evidence="3" id="KW-0645">Protease</keyword>
<feature type="compositionally biased region" description="Basic and acidic residues" evidence="2">
    <location>
        <begin position="547"/>
        <end position="570"/>
    </location>
</feature>
<evidence type="ECO:0000313" key="3">
    <source>
        <dbReference type="EMBL" id="PNS21438.1"/>
    </source>
</evidence>
<feature type="region of interest" description="Disordered" evidence="2">
    <location>
        <begin position="304"/>
        <end position="343"/>
    </location>
</feature>
<feature type="region of interest" description="Disordered" evidence="2">
    <location>
        <begin position="1"/>
        <end position="59"/>
    </location>
</feature>
<feature type="compositionally biased region" description="Polar residues" evidence="2">
    <location>
        <begin position="43"/>
        <end position="53"/>
    </location>
</feature>
<feature type="compositionally biased region" description="Basic and acidic residues" evidence="2">
    <location>
        <begin position="14"/>
        <end position="25"/>
    </location>
</feature>
<name>A0A2K1R2B5_9PEZI</name>
<feature type="compositionally biased region" description="Polar residues" evidence="2">
    <location>
        <begin position="385"/>
        <end position="407"/>
    </location>
</feature>
<proteinExistence type="predicted"/>